<protein>
    <submittedName>
        <fullName evidence="2">Uncharacterized protein</fullName>
    </submittedName>
</protein>
<feature type="compositionally biased region" description="Basic and acidic residues" evidence="1">
    <location>
        <begin position="30"/>
        <end position="48"/>
    </location>
</feature>
<dbReference type="Gene3D" id="3.60.10.10">
    <property type="entry name" value="Endonuclease/exonuclease/phosphatase"/>
    <property type="match status" value="1"/>
</dbReference>
<sequence length="636" mass="70322">MARRLGAEEAPGAAPPAKKRARGGLLTEAQRLELFGRTDALPDARAPEPEAEAAAAAPTVEPPAPPLERAPAMERDKQRQKAAVANYAVERDKQLKAKDLEIAKLREQVLAAKNGQAVDTDTKDKTDTDQKRLNEISQTLRALGNLTGPAVVAARESLEAERTAIKSKIVSSKPHSAQVHHYTTRIDELLKSRLQQEETLADLEIQKVEPEAKVEGAKKFIHTLATGTTDLEHQRFAVSAQLSTPLPESYSLKTMVPALDLPVDKLGQLFVLAGADATLLDQAKSTFEDAVHTEFVASDVCQYEVYHGLAPAAAIGALAAHVRWGIKHGITMISIYLRDGQGLSDANVEIIWQVAIYIWELEAREQPWLLAGDWNRQVDDLRHWFNSIGGIAIHPKCPTCLQAKPGTMYDYTCMHPRVDCRAGKACVHEDSGLFPHVPVRAPLQDAEHEMRARVPDQPASVDTMPKPGCAWFPPAVEWDMARGLIAIAEDADALADAWDAVLTQIEEELLDRHDVMGHDRARCLVRAGPATWSRKKVAPPEHKPSQRLQAYKLIGRWFRHMRAMKLRMILAVERLQTDVDVPGKIPRHMLPTNHTTDTYSSWARSLSTFGAYDAGLSMTDDAFADDKELKLFVKLA</sequence>
<dbReference type="InterPro" id="IPR036691">
    <property type="entry name" value="Endo/exonu/phosph_ase_sf"/>
</dbReference>
<dbReference type="Proteomes" id="UP001189429">
    <property type="component" value="Unassembled WGS sequence"/>
</dbReference>
<keyword evidence="3" id="KW-1185">Reference proteome</keyword>
<evidence type="ECO:0000313" key="2">
    <source>
        <dbReference type="EMBL" id="CAK0895988.1"/>
    </source>
</evidence>
<accession>A0ABN9X996</accession>
<organism evidence="2 3">
    <name type="scientific">Prorocentrum cordatum</name>
    <dbReference type="NCBI Taxonomy" id="2364126"/>
    <lineage>
        <taxon>Eukaryota</taxon>
        <taxon>Sar</taxon>
        <taxon>Alveolata</taxon>
        <taxon>Dinophyceae</taxon>
        <taxon>Prorocentrales</taxon>
        <taxon>Prorocentraceae</taxon>
        <taxon>Prorocentrum</taxon>
    </lineage>
</organism>
<proteinExistence type="predicted"/>
<dbReference type="EMBL" id="CAUYUJ010020122">
    <property type="protein sequence ID" value="CAK0895988.1"/>
    <property type="molecule type" value="Genomic_DNA"/>
</dbReference>
<feature type="region of interest" description="Disordered" evidence="1">
    <location>
        <begin position="1"/>
        <end position="76"/>
    </location>
</feature>
<dbReference type="SUPFAM" id="SSF56219">
    <property type="entry name" value="DNase I-like"/>
    <property type="match status" value="1"/>
</dbReference>
<comment type="caution">
    <text evidence="2">The sequence shown here is derived from an EMBL/GenBank/DDBJ whole genome shotgun (WGS) entry which is preliminary data.</text>
</comment>
<reference evidence="2" key="1">
    <citation type="submission" date="2023-10" db="EMBL/GenBank/DDBJ databases">
        <authorList>
            <person name="Chen Y."/>
            <person name="Shah S."/>
            <person name="Dougan E. K."/>
            <person name="Thang M."/>
            <person name="Chan C."/>
        </authorList>
    </citation>
    <scope>NUCLEOTIDE SEQUENCE [LARGE SCALE GENOMIC DNA]</scope>
</reference>
<name>A0ABN9X996_9DINO</name>
<evidence type="ECO:0000313" key="3">
    <source>
        <dbReference type="Proteomes" id="UP001189429"/>
    </source>
</evidence>
<evidence type="ECO:0000256" key="1">
    <source>
        <dbReference type="SAM" id="MobiDB-lite"/>
    </source>
</evidence>
<gene>
    <name evidence="2" type="ORF">PCOR1329_LOCUS74583</name>
</gene>